<dbReference type="PROSITE" id="PS00678">
    <property type="entry name" value="WD_REPEATS_1"/>
    <property type="match status" value="3"/>
</dbReference>
<dbReference type="PANTHER" id="PTHR22847:SF637">
    <property type="entry name" value="WD REPEAT DOMAIN 5B"/>
    <property type="match status" value="1"/>
</dbReference>
<evidence type="ECO:0000313" key="5">
    <source>
        <dbReference type="EMBL" id="ETO00004.1"/>
    </source>
</evidence>
<feature type="repeat" description="WD" evidence="3">
    <location>
        <begin position="124"/>
        <end position="167"/>
    </location>
</feature>
<dbReference type="GO" id="GO:1990234">
    <property type="term" value="C:transferase complex"/>
    <property type="evidence" value="ECO:0007669"/>
    <property type="project" value="UniProtKB-ARBA"/>
</dbReference>
<evidence type="ECO:0000256" key="2">
    <source>
        <dbReference type="ARBA" id="ARBA00022737"/>
    </source>
</evidence>
<dbReference type="EMBL" id="ASPP01042277">
    <property type="protein sequence ID" value="ETO00004.1"/>
    <property type="molecule type" value="Genomic_DNA"/>
</dbReference>
<feature type="repeat" description="WD" evidence="3">
    <location>
        <begin position="216"/>
        <end position="259"/>
    </location>
</feature>
<feature type="coiled-coil region" evidence="4">
    <location>
        <begin position="3"/>
        <end position="49"/>
    </location>
</feature>
<comment type="caution">
    <text evidence="5">The sequence shown here is derived from an EMBL/GenBank/DDBJ whole genome shotgun (WGS) entry which is preliminary data.</text>
</comment>
<keyword evidence="2" id="KW-0677">Repeat</keyword>
<dbReference type="PROSITE" id="PS50082">
    <property type="entry name" value="WD_REPEATS_2"/>
    <property type="match status" value="3"/>
</dbReference>
<protein>
    <submittedName>
        <fullName evidence="5">WD-40 repeat-containing protein</fullName>
    </submittedName>
</protein>
<dbReference type="PRINTS" id="PR00320">
    <property type="entry name" value="GPROTEINBRPT"/>
</dbReference>
<keyword evidence="4" id="KW-0175">Coiled coil</keyword>
<evidence type="ECO:0000256" key="4">
    <source>
        <dbReference type="SAM" id="Coils"/>
    </source>
</evidence>
<dbReference type="AlphaFoldDB" id="X6LEM0"/>
<feature type="repeat" description="WD" evidence="3">
    <location>
        <begin position="168"/>
        <end position="215"/>
    </location>
</feature>
<dbReference type="InterPro" id="IPR036322">
    <property type="entry name" value="WD40_repeat_dom_sf"/>
</dbReference>
<dbReference type="SUPFAM" id="SSF50978">
    <property type="entry name" value="WD40 repeat-like"/>
    <property type="match status" value="1"/>
</dbReference>
<evidence type="ECO:0000256" key="1">
    <source>
        <dbReference type="ARBA" id="ARBA00022574"/>
    </source>
</evidence>
<evidence type="ECO:0000256" key="3">
    <source>
        <dbReference type="PROSITE-ProRule" id="PRU00221"/>
    </source>
</evidence>
<dbReference type="CDD" id="cd00200">
    <property type="entry name" value="WD40"/>
    <property type="match status" value="1"/>
</dbReference>
<name>X6LEM0_RETFI</name>
<dbReference type="InterPro" id="IPR001680">
    <property type="entry name" value="WD40_rpt"/>
</dbReference>
<gene>
    <name evidence="5" type="ORF">RFI_37455</name>
</gene>
<dbReference type="InterPro" id="IPR019775">
    <property type="entry name" value="WD40_repeat_CS"/>
</dbReference>
<dbReference type="Gene3D" id="2.130.10.10">
    <property type="entry name" value="YVTN repeat-like/Quinoprotein amine dehydrogenase"/>
    <property type="match status" value="1"/>
</dbReference>
<accession>X6LEM0</accession>
<organism evidence="5 6">
    <name type="scientific">Reticulomyxa filosa</name>
    <dbReference type="NCBI Taxonomy" id="46433"/>
    <lineage>
        <taxon>Eukaryota</taxon>
        <taxon>Sar</taxon>
        <taxon>Rhizaria</taxon>
        <taxon>Retaria</taxon>
        <taxon>Foraminifera</taxon>
        <taxon>Monothalamids</taxon>
        <taxon>Reticulomyxidae</taxon>
        <taxon>Reticulomyxa</taxon>
    </lineage>
</organism>
<dbReference type="PANTHER" id="PTHR22847">
    <property type="entry name" value="WD40 REPEAT PROTEIN"/>
    <property type="match status" value="1"/>
</dbReference>
<dbReference type="SMART" id="SM00320">
    <property type="entry name" value="WD40"/>
    <property type="match status" value="3"/>
</dbReference>
<proteinExistence type="predicted"/>
<dbReference type="OrthoDB" id="6262491at2759"/>
<evidence type="ECO:0000313" key="6">
    <source>
        <dbReference type="Proteomes" id="UP000023152"/>
    </source>
</evidence>
<sequence length="281" mass="32610">DEANQLKLEINHLKIQIKNNDQNTISNEIDKLKQEIQLKNTQIIEKDNQIKQMESDSNQELLKYRVDIEIIKKDFNDKEKQLLSNYDKLVTIVEEKKENDQCPTLSSSFTFDLFSSSSKLLKSFHGHTARVTSIDYSTLDNRQVLCSGSWDKTVRVWDIDNNRQIQSFNGHSDYVCCAKFSSYHYHNHRQSVICSSSQDKTIRFWDLKDNRQLKIFNEHAGGVYGIEFSPFNNGRYLCSGSADKTIRLWDVEISKSLHVFCGHTNAAWCVDFSPLQIIILV</sequence>
<keyword evidence="6" id="KW-1185">Reference proteome</keyword>
<feature type="non-terminal residue" evidence="5">
    <location>
        <position position="1"/>
    </location>
</feature>
<dbReference type="InterPro" id="IPR020472">
    <property type="entry name" value="WD40_PAC1"/>
</dbReference>
<dbReference type="Proteomes" id="UP000023152">
    <property type="component" value="Unassembled WGS sequence"/>
</dbReference>
<reference evidence="5 6" key="1">
    <citation type="journal article" date="2013" name="Curr. Biol.">
        <title>The Genome of the Foraminiferan Reticulomyxa filosa.</title>
        <authorList>
            <person name="Glockner G."/>
            <person name="Hulsmann N."/>
            <person name="Schleicher M."/>
            <person name="Noegel A.A."/>
            <person name="Eichinger L."/>
            <person name="Gallinger C."/>
            <person name="Pawlowski J."/>
            <person name="Sierra R."/>
            <person name="Euteneuer U."/>
            <person name="Pillet L."/>
            <person name="Moustafa A."/>
            <person name="Platzer M."/>
            <person name="Groth M."/>
            <person name="Szafranski K."/>
            <person name="Schliwa M."/>
        </authorList>
    </citation>
    <scope>NUCLEOTIDE SEQUENCE [LARGE SCALE GENOMIC DNA]</scope>
</reference>
<dbReference type="InterPro" id="IPR015943">
    <property type="entry name" value="WD40/YVTN_repeat-like_dom_sf"/>
</dbReference>
<keyword evidence="1 3" id="KW-0853">WD repeat</keyword>
<dbReference type="Pfam" id="PF00400">
    <property type="entry name" value="WD40"/>
    <property type="match status" value="4"/>
</dbReference>
<dbReference type="PROSITE" id="PS50294">
    <property type="entry name" value="WD_REPEATS_REGION"/>
    <property type="match status" value="2"/>
</dbReference>